<dbReference type="Pfam" id="PF00067">
    <property type="entry name" value="p450"/>
    <property type="match status" value="1"/>
</dbReference>
<evidence type="ECO:0008006" key="13">
    <source>
        <dbReference type="Google" id="ProtNLM"/>
    </source>
</evidence>
<keyword evidence="6" id="KW-0256">Endoplasmic reticulum</keyword>
<dbReference type="GO" id="GO:0016705">
    <property type="term" value="F:oxidoreductase activity, acting on paired donors, with incorporation or reduction of molecular oxygen"/>
    <property type="evidence" value="ECO:0007669"/>
    <property type="project" value="InterPro"/>
</dbReference>
<dbReference type="InterPro" id="IPR036396">
    <property type="entry name" value="Cyt_P450_sf"/>
</dbReference>
<dbReference type="InterPro" id="IPR050196">
    <property type="entry name" value="Cytochrome_P450_Monoox"/>
</dbReference>
<dbReference type="GO" id="GO:0005789">
    <property type="term" value="C:endoplasmic reticulum membrane"/>
    <property type="evidence" value="ECO:0007669"/>
    <property type="project" value="UniProtKB-SubCell"/>
</dbReference>
<evidence type="ECO:0000313" key="11">
    <source>
        <dbReference type="EMBL" id="VDM13971.1"/>
    </source>
</evidence>
<sequence length="271" mass="32043">MEAIFRKYAYKHDHGIVCVWFGFKPMLLLMRSPSAKVIFENKTLTHKTDDYDSVKQLIGEGLLAASGDVWFKARRMLTPTFHFNILRKYVEIFNEQSKILLTVLDKYSVTNQTFDLLPYLRRFGLDVIAETAMGVRIAAQNHCVNYPYIEGLHAVEELAWARIRCPWYWFALTRWLSGFNQKMDYHCNLCKKLTREIIAVKRKEWENFNNQSFMDDLSVSGKKQLTFLDFLFNVRDQYNLTDENICDQVNTFMAAGKNFFQKKKFEIFQLK</sequence>
<dbReference type="GO" id="GO:0005506">
    <property type="term" value="F:iron ion binding"/>
    <property type="evidence" value="ECO:0007669"/>
    <property type="project" value="InterPro"/>
</dbReference>
<evidence type="ECO:0000256" key="4">
    <source>
        <dbReference type="ARBA" id="ARBA00022617"/>
    </source>
</evidence>
<dbReference type="AlphaFoldDB" id="A0A3P7DV99"/>
<evidence type="ECO:0000256" key="6">
    <source>
        <dbReference type="ARBA" id="ARBA00022824"/>
    </source>
</evidence>
<comment type="similarity">
    <text evidence="3">Belongs to the cytochrome P450 family.</text>
</comment>
<dbReference type="EMBL" id="UYWW01005160">
    <property type="protein sequence ID" value="VDM13971.1"/>
    <property type="molecule type" value="Genomic_DNA"/>
</dbReference>
<dbReference type="InterPro" id="IPR001128">
    <property type="entry name" value="Cyt_P450"/>
</dbReference>
<evidence type="ECO:0000256" key="9">
    <source>
        <dbReference type="ARBA" id="ARBA00023033"/>
    </source>
</evidence>
<keyword evidence="4" id="KW-0349">Heme</keyword>
<dbReference type="SUPFAM" id="SSF48264">
    <property type="entry name" value="Cytochrome P450"/>
    <property type="match status" value="1"/>
</dbReference>
<dbReference type="InParanoid" id="A0A3P7DV99"/>
<organism evidence="11 12">
    <name type="scientific">Wuchereria bancrofti</name>
    <dbReference type="NCBI Taxonomy" id="6293"/>
    <lineage>
        <taxon>Eukaryota</taxon>
        <taxon>Metazoa</taxon>
        <taxon>Ecdysozoa</taxon>
        <taxon>Nematoda</taxon>
        <taxon>Chromadorea</taxon>
        <taxon>Rhabditida</taxon>
        <taxon>Spirurina</taxon>
        <taxon>Spiruromorpha</taxon>
        <taxon>Filarioidea</taxon>
        <taxon>Onchocercidae</taxon>
        <taxon>Wuchereria</taxon>
    </lineage>
</organism>
<evidence type="ECO:0000256" key="1">
    <source>
        <dbReference type="ARBA" id="ARBA00001971"/>
    </source>
</evidence>
<dbReference type="GO" id="GO:0004497">
    <property type="term" value="F:monooxygenase activity"/>
    <property type="evidence" value="ECO:0007669"/>
    <property type="project" value="UniProtKB-KW"/>
</dbReference>
<keyword evidence="8" id="KW-0408">Iron</keyword>
<evidence type="ECO:0000256" key="10">
    <source>
        <dbReference type="ARBA" id="ARBA00023136"/>
    </source>
</evidence>
<dbReference type="Proteomes" id="UP000270924">
    <property type="component" value="Unassembled WGS sequence"/>
</dbReference>
<evidence type="ECO:0000256" key="3">
    <source>
        <dbReference type="ARBA" id="ARBA00010617"/>
    </source>
</evidence>
<evidence type="ECO:0000256" key="7">
    <source>
        <dbReference type="ARBA" id="ARBA00023002"/>
    </source>
</evidence>
<keyword evidence="10" id="KW-0472">Membrane</keyword>
<dbReference type="PANTHER" id="PTHR24291:SF189">
    <property type="entry name" value="CYTOCHROME P450 4C3-RELATED"/>
    <property type="match status" value="1"/>
</dbReference>
<dbReference type="InterPro" id="IPR002402">
    <property type="entry name" value="Cyt_P450_E_grp-II"/>
</dbReference>
<proteinExistence type="inferred from homology"/>
<evidence type="ECO:0000256" key="5">
    <source>
        <dbReference type="ARBA" id="ARBA00022723"/>
    </source>
</evidence>
<keyword evidence="5" id="KW-0479">Metal-binding</keyword>
<reference evidence="11 12" key="1">
    <citation type="submission" date="2018-11" db="EMBL/GenBank/DDBJ databases">
        <authorList>
            <consortium name="Pathogen Informatics"/>
        </authorList>
    </citation>
    <scope>NUCLEOTIDE SEQUENCE [LARGE SCALE GENOMIC DNA]</scope>
</reference>
<keyword evidence="12" id="KW-1185">Reference proteome</keyword>
<gene>
    <name evidence="11" type="ORF">WBA_LOCUS7357</name>
</gene>
<dbReference type="OrthoDB" id="1470350at2759"/>
<accession>A0A3P7DV99</accession>
<evidence type="ECO:0000256" key="8">
    <source>
        <dbReference type="ARBA" id="ARBA00023004"/>
    </source>
</evidence>
<evidence type="ECO:0000256" key="2">
    <source>
        <dbReference type="ARBA" id="ARBA00004586"/>
    </source>
</evidence>
<keyword evidence="9" id="KW-0503">Monooxygenase</keyword>
<name>A0A3P7DV99_WUCBA</name>
<evidence type="ECO:0000313" key="12">
    <source>
        <dbReference type="Proteomes" id="UP000270924"/>
    </source>
</evidence>
<comment type="subcellular location">
    <subcellularLocation>
        <location evidence="2">Endoplasmic reticulum membrane</location>
    </subcellularLocation>
</comment>
<dbReference type="PANTHER" id="PTHR24291">
    <property type="entry name" value="CYTOCHROME P450 FAMILY 4"/>
    <property type="match status" value="1"/>
</dbReference>
<protein>
    <recommendedName>
        <fullName evidence="13">Cytochrome P450 family protein</fullName>
    </recommendedName>
</protein>
<dbReference type="Gene3D" id="1.10.630.10">
    <property type="entry name" value="Cytochrome P450"/>
    <property type="match status" value="1"/>
</dbReference>
<keyword evidence="7" id="KW-0560">Oxidoreductase</keyword>
<dbReference type="PRINTS" id="PR00464">
    <property type="entry name" value="EP450II"/>
</dbReference>
<dbReference type="GO" id="GO:0020037">
    <property type="term" value="F:heme binding"/>
    <property type="evidence" value="ECO:0007669"/>
    <property type="project" value="InterPro"/>
</dbReference>
<comment type="cofactor">
    <cofactor evidence="1">
        <name>heme</name>
        <dbReference type="ChEBI" id="CHEBI:30413"/>
    </cofactor>
</comment>